<protein>
    <submittedName>
        <fullName evidence="3">DUF551 domain-containing protein</fullName>
    </submittedName>
</protein>
<dbReference type="Proteomes" id="UP000634530">
    <property type="component" value="Chromosome"/>
</dbReference>
<dbReference type="RefSeq" id="WP_186680711.1">
    <property type="nucleotide sequence ID" value="NZ_CP077093.1"/>
</dbReference>
<reference evidence="3 4" key="1">
    <citation type="journal article" date="2020" name="Microorganisms">
        <title>Reliable Identification of Environmental Pseudomonas Isolates Using the rpoD Gene.</title>
        <authorList>
            <consortium name="The Broad Institute Genome Sequencing Platform"/>
            <person name="Girard L."/>
            <person name="Lood C."/>
            <person name="Rokni-Zadeh H."/>
            <person name="van Noort V."/>
            <person name="Lavigne R."/>
            <person name="De Mot R."/>
        </authorList>
    </citation>
    <scope>NUCLEOTIDE SEQUENCE [LARGE SCALE GENOMIC DNA]</scope>
    <source>
        <strain evidence="3 4">RW8P3</strain>
    </source>
</reference>
<sequence>MSQWIKCSDRLPGDELDGMMVIVAVQHCRRGLIAEADIWRKGKRKGSFDFWSKATHWQPLPAPPDADELEQQAQHQGKAVKP</sequence>
<feature type="domain" description="DUF551" evidence="2">
    <location>
        <begin position="3"/>
        <end position="64"/>
    </location>
</feature>
<evidence type="ECO:0000313" key="4">
    <source>
        <dbReference type="Proteomes" id="UP000634530"/>
    </source>
</evidence>
<keyword evidence="4" id="KW-1185">Reference proteome</keyword>
<proteinExistence type="predicted"/>
<gene>
    <name evidence="3" type="ORF">HU752_011305</name>
</gene>
<organism evidence="3 4">
    <name type="scientific">Pseudomonas vanderleydeniana</name>
    <dbReference type="NCBI Taxonomy" id="2745495"/>
    <lineage>
        <taxon>Bacteria</taxon>
        <taxon>Pseudomonadati</taxon>
        <taxon>Pseudomonadota</taxon>
        <taxon>Gammaproteobacteria</taxon>
        <taxon>Pseudomonadales</taxon>
        <taxon>Pseudomonadaceae</taxon>
        <taxon>Pseudomonas</taxon>
    </lineage>
</organism>
<evidence type="ECO:0000259" key="2">
    <source>
        <dbReference type="Pfam" id="PF04448"/>
    </source>
</evidence>
<feature type="region of interest" description="Disordered" evidence="1">
    <location>
        <begin position="55"/>
        <end position="82"/>
    </location>
</feature>
<dbReference type="AlphaFoldDB" id="A0A9E6PP54"/>
<dbReference type="InterPro" id="IPR007539">
    <property type="entry name" value="DUF551"/>
</dbReference>
<dbReference type="Pfam" id="PF04448">
    <property type="entry name" value="DUF551"/>
    <property type="match status" value="1"/>
</dbReference>
<evidence type="ECO:0000313" key="3">
    <source>
        <dbReference type="EMBL" id="QXI30487.1"/>
    </source>
</evidence>
<dbReference type="KEGG" id="pvw:HU752_011305"/>
<dbReference type="EMBL" id="CP077093">
    <property type="protein sequence ID" value="QXI30487.1"/>
    <property type="molecule type" value="Genomic_DNA"/>
</dbReference>
<evidence type="ECO:0000256" key="1">
    <source>
        <dbReference type="SAM" id="MobiDB-lite"/>
    </source>
</evidence>
<name>A0A9E6PP54_9PSED</name>
<accession>A0A9E6PP54</accession>
<reference evidence="3 4" key="2">
    <citation type="journal article" date="2021" name="Microorganisms">
        <title>The Ever-Expanding Pseudomonas Genus: Description of 43 New Species and Partition of the Pseudomonas putida Group.</title>
        <authorList>
            <person name="Girard L."/>
            <person name="Lood C."/>
            <person name="Hofte M."/>
            <person name="Vandamme P."/>
            <person name="Rokni-Zadeh H."/>
            <person name="van Noort V."/>
            <person name="Lavigne R."/>
            <person name="De Mot R."/>
        </authorList>
    </citation>
    <scope>NUCLEOTIDE SEQUENCE [LARGE SCALE GENOMIC DNA]</scope>
    <source>
        <strain evidence="3 4">RW8P3</strain>
    </source>
</reference>